<gene>
    <name evidence="2" type="ORF">FC093_21725</name>
</gene>
<dbReference type="RefSeq" id="WP_137263926.1">
    <property type="nucleotide sequence ID" value="NZ_SZQL01000028.1"/>
</dbReference>
<dbReference type="EMBL" id="SZQL01000028">
    <property type="protein sequence ID" value="TKK64770.1"/>
    <property type="molecule type" value="Genomic_DNA"/>
</dbReference>
<keyword evidence="2" id="KW-0540">Nuclease</keyword>
<reference evidence="2 3" key="1">
    <citation type="submission" date="2019-05" db="EMBL/GenBank/DDBJ databases">
        <title>Panacibacter sp. strain 17mud1-8 Genome sequencing and assembly.</title>
        <authorList>
            <person name="Chhetri G."/>
        </authorList>
    </citation>
    <scope>NUCLEOTIDE SEQUENCE [LARGE SCALE GENOMIC DNA]</scope>
    <source>
        <strain evidence="2 3">17mud1-8</strain>
    </source>
</reference>
<organism evidence="2 3">
    <name type="scientific">Ilyomonas limi</name>
    <dbReference type="NCBI Taxonomy" id="2575867"/>
    <lineage>
        <taxon>Bacteria</taxon>
        <taxon>Pseudomonadati</taxon>
        <taxon>Bacteroidota</taxon>
        <taxon>Chitinophagia</taxon>
        <taxon>Chitinophagales</taxon>
        <taxon>Chitinophagaceae</taxon>
        <taxon>Ilyomonas</taxon>
    </lineage>
</organism>
<evidence type="ECO:0000259" key="1">
    <source>
        <dbReference type="Pfam" id="PF05685"/>
    </source>
</evidence>
<dbReference type="InterPro" id="IPR008538">
    <property type="entry name" value="Uma2"/>
</dbReference>
<dbReference type="SUPFAM" id="SSF52980">
    <property type="entry name" value="Restriction endonuclease-like"/>
    <property type="match status" value="1"/>
</dbReference>
<dbReference type="Gene3D" id="3.90.1570.10">
    <property type="entry name" value="tt1808, chain A"/>
    <property type="match status" value="1"/>
</dbReference>
<dbReference type="CDD" id="cd06260">
    <property type="entry name" value="DUF820-like"/>
    <property type="match status" value="1"/>
</dbReference>
<sequence>MFTQYDEEGNLQVVEEPPAGYVYTYADYLKFKFEERLELFKGHIMKMSAPNTRHQVLVGKLHLKLGNFLEHKKCNVYVSPFDVRLPKWNKIKDEEITTVVQPDLCVVCDEQKIDYRGCCGAPDIMVEILSPGNTKMELQNKFDLYEEACVQKYWIVEPQEKVVLIYTLENGRFIGKKPYSEGMLITTNILPDLEINVSDIFK</sequence>
<dbReference type="InterPro" id="IPR012296">
    <property type="entry name" value="Nuclease_put_TT1808"/>
</dbReference>
<feature type="domain" description="Putative restriction endonuclease" evidence="1">
    <location>
        <begin position="29"/>
        <end position="197"/>
    </location>
</feature>
<dbReference type="PANTHER" id="PTHR34107">
    <property type="entry name" value="SLL0198 PROTEIN-RELATED"/>
    <property type="match status" value="1"/>
</dbReference>
<keyword evidence="3" id="KW-1185">Reference proteome</keyword>
<dbReference type="OrthoDB" id="9808428at2"/>
<dbReference type="AlphaFoldDB" id="A0A4U3KR66"/>
<keyword evidence="2" id="KW-0378">Hydrolase</keyword>
<dbReference type="Pfam" id="PF05685">
    <property type="entry name" value="Uma2"/>
    <property type="match status" value="1"/>
</dbReference>
<evidence type="ECO:0000313" key="2">
    <source>
        <dbReference type="EMBL" id="TKK64770.1"/>
    </source>
</evidence>
<protein>
    <submittedName>
        <fullName evidence="2">Uma2 family endonuclease</fullName>
    </submittedName>
</protein>
<accession>A0A4U3KR66</accession>
<name>A0A4U3KR66_9BACT</name>
<comment type="caution">
    <text evidence="2">The sequence shown here is derived from an EMBL/GenBank/DDBJ whole genome shotgun (WGS) entry which is preliminary data.</text>
</comment>
<evidence type="ECO:0000313" key="3">
    <source>
        <dbReference type="Proteomes" id="UP000305848"/>
    </source>
</evidence>
<proteinExistence type="predicted"/>
<dbReference type="GO" id="GO:0004519">
    <property type="term" value="F:endonuclease activity"/>
    <property type="evidence" value="ECO:0007669"/>
    <property type="project" value="UniProtKB-KW"/>
</dbReference>
<keyword evidence="2" id="KW-0255">Endonuclease</keyword>
<dbReference type="Proteomes" id="UP000305848">
    <property type="component" value="Unassembled WGS sequence"/>
</dbReference>
<dbReference type="PANTHER" id="PTHR34107:SF4">
    <property type="entry name" value="SLL1222 PROTEIN"/>
    <property type="match status" value="1"/>
</dbReference>
<dbReference type="InterPro" id="IPR011335">
    <property type="entry name" value="Restrct_endonuc-II-like"/>
</dbReference>